<dbReference type="GO" id="GO:0005524">
    <property type="term" value="F:ATP binding"/>
    <property type="evidence" value="ECO:0007669"/>
    <property type="project" value="UniProtKB-KW"/>
</dbReference>
<keyword evidence="2" id="KW-0067">ATP-binding</keyword>
<organism evidence="4 5">
    <name type="scientific">Castilleja foliolosa</name>
    <dbReference type="NCBI Taxonomy" id="1961234"/>
    <lineage>
        <taxon>Eukaryota</taxon>
        <taxon>Viridiplantae</taxon>
        <taxon>Streptophyta</taxon>
        <taxon>Embryophyta</taxon>
        <taxon>Tracheophyta</taxon>
        <taxon>Spermatophyta</taxon>
        <taxon>Magnoliopsida</taxon>
        <taxon>eudicotyledons</taxon>
        <taxon>Gunneridae</taxon>
        <taxon>Pentapetalae</taxon>
        <taxon>asterids</taxon>
        <taxon>lamiids</taxon>
        <taxon>Lamiales</taxon>
        <taxon>Orobanchaceae</taxon>
        <taxon>Pedicularideae</taxon>
        <taxon>Castillejinae</taxon>
        <taxon>Castilleja</taxon>
    </lineage>
</organism>
<protein>
    <recommendedName>
        <fullName evidence="3">Replication factor-A protein 1 N-terminal domain-containing protein</fullName>
    </recommendedName>
</protein>
<dbReference type="CDD" id="cd04477">
    <property type="entry name" value="RPA1N"/>
    <property type="match status" value="1"/>
</dbReference>
<feature type="domain" description="Replication factor-A protein 1 N-terminal" evidence="3">
    <location>
        <begin position="11"/>
        <end position="85"/>
    </location>
</feature>
<sequence length="188" mass="21294">MMLSSGDLPGTDIKPVVQLAELRLVNTSNLNNERYRVLNSDGVFMQQGMLATQHNELVRSERLQKGSIVQLKQFVCNLIQNRRSVTSERTRVLLTSAACVHLNHFDVSKHTRNLSSASRAILLSGPAELYQQMLARALAHHFEAKLLLLDLPDFSLKELYQQVLARALAHHFEAKLLLLDLAYFSLKF</sequence>
<evidence type="ECO:0000259" key="3">
    <source>
        <dbReference type="Pfam" id="PF04057"/>
    </source>
</evidence>
<dbReference type="InterPro" id="IPR007199">
    <property type="entry name" value="Rep_factor-A_N"/>
</dbReference>
<dbReference type="PANTHER" id="PTHR45644:SF83">
    <property type="entry name" value="P-LOOP CONTAINING NUCLEOSIDE TRIPHOSPHATE HYDROLASES SUPERFAMILY PROTEIN"/>
    <property type="match status" value="1"/>
</dbReference>
<name>A0ABD3BUA5_9LAMI</name>
<dbReference type="Proteomes" id="UP001632038">
    <property type="component" value="Unassembled WGS sequence"/>
</dbReference>
<evidence type="ECO:0000313" key="5">
    <source>
        <dbReference type="Proteomes" id="UP001632038"/>
    </source>
</evidence>
<reference evidence="5" key="1">
    <citation type="journal article" date="2024" name="IScience">
        <title>Strigolactones Initiate the Formation of Haustorium-like Structures in Castilleja.</title>
        <authorList>
            <person name="Buerger M."/>
            <person name="Peterson D."/>
            <person name="Chory J."/>
        </authorList>
    </citation>
    <scope>NUCLEOTIDE SEQUENCE [LARGE SCALE GENOMIC DNA]</scope>
</reference>
<dbReference type="EMBL" id="JAVIJP010000066">
    <property type="protein sequence ID" value="KAL3620290.1"/>
    <property type="molecule type" value="Genomic_DNA"/>
</dbReference>
<evidence type="ECO:0000313" key="4">
    <source>
        <dbReference type="EMBL" id="KAL3620290.1"/>
    </source>
</evidence>
<dbReference type="InterPro" id="IPR012340">
    <property type="entry name" value="NA-bd_OB-fold"/>
</dbReference>
<dbReference type="AlphaFoldDB" id="A0ABD3BUA5"/>
<evidence type="ECO:0000256" key="2">
    <source>
        <dbReference type="ARBA" id="ARBA00022840"/>
    </source>
</evidence>
<dbReference type="InterPro" id="IPR051701">
    <property type="entry name" value="Mito_OM_Translocase_MSP1"/>
</dbReference>
<dbReference type="Gene3D" id="2.40.50.140">
    <property type="entry name" value="Nucleic acid-binding proteins"/>
    <property type="match status" value="1"/>
</dbReference>
<keyword evidence="5" id="KW-1185">Reference proteome</keyword>
<dbReference type="PANTHER" id="PTHR45644">
    <property type="entry name" value="AAA ATPASE, PUTATIVE (AFU_ORTHOLOGUE AFUA_2G12920)-RELATED-RELATED"/>
    <property type="match status" value="1"/>
</dbReference>
<comment type="caution">
    <text evidence="4">The sequence shown here is derived from an EMBL/GenBank/DDBJ whole genome shotgun (WGS) entry which is preliminary data.</text>
</comment>
<dbReference type="SUPFAM" id="SSF50249">
    <property type="entry name" value="Nucleic acid-binding proteins"/>
    <property type="match status" value="1"/>
</dbReference>
<accession>A0ABD3BUA5</accession>
<evidence type="ECO:0000256" key="1">
    <source>
        <dbReference type="ARBA" id="ARBA00022741"/>
    </source>
</evidence>
<proteinExistence type="predicted"/>
<gene>
    <name evidence="4" type="ORF">CASFOL_035202</name>
</gene>
<dbReference type="Pfam" id="PF04057">
    <property type="entry name" value="Rep-A_N"/>
    <property type="match status" value="1"/>
</dbReference>
<keyword evidence="1" id="KW-0547">Nucleotide-binding</keyword>